<gene>
    <name evidence="2" type="ORF">NP493_895g02043</name>
</gene>
<sequence>MLTRAAPTALFRLARDPAFTAPEEPRCWNPSPRPVARRLGHQLPGKTWRGASVVLGTMDDAEQSRSPDERHSMLMRPLGKSGGSGKNCERSDKEGKGSLSWRAVWYDYSQSTSLNGVRFITQATPVAARR</sequence>
<proteinExistence type="predicted"/>
<evidence type="ECO:0000313" key="2">
    <source>
        <dbReference type="EMBL" id="KAK2173181.1"/>
    </source>
</evidence>
<evidence type="ECO:0000313" key="3">
    <source>
        <dbReference type="Proteomes" id="UP001209878"/>
    </source>
</evidence>
<feature type="compositionally biased region" description="Basic and acidic residues" evidence="1">
    <location>
        <begin position="62"/>
        <end position="72"/>
    </location>
</feature>
<protein>
    <submittedName>
        <fullName evidence="2">Uncharacterized protein</fullName>
    </submittedName>
</protein>
<comment type="caution">
    <text evidence="2">The sequence shown here is derived from an EMBL/GenBank/DDBJ whole genome shotgun (WGS) entry which is preliminary data.</text>
</comment>
<name>A0AAD9KKZ7_RIDPI</name>
<reference evidence="2" key="1">
    <citation type="journal article" date="2023" name="Mol. Biol. Evol.">
        <title>Third-Generation Sequencing Reveals the Adaptive Role of the Epigenome in Three Deep-Sea Polychaetes.</title>
        <authorList>
            <person name="Perez M."/>
            <person name="Aroh O."/>
            <person name="Sun Y."/>
            <person name="Lan Y."/>
            <person name="Juniper S.K."/>
            <person name="Young C.R."/>
            <person name="Angers B."/>
            <person name="Qian P.Y."/>
        </authorList>
    </citation>
    <scope>NUCLEOTIDE SEQUENCE</scope>
    <source>
        <strain evidence="2">R07B-5</strain>
    </source>
</reference>
<dbReference type="Proteomes" id="UP001209878">
    <property type="component" value="Unassembled WGS sequence"/>
</dbReference>
<keyword evidence="3" id="KW-1185">Reference proteome</keyword>
<feature type="region of interest" description="Disordered" evidence="1">
    <location>
        <begin position="21"/>
        <end position="40"/>
    </location>
</feature>
<dbReference type="AlphaFoldDB" id="A0AAD9KKZ7"/>
<organism evidence="2 3">
    <name type="scientific">Ridgeia piscesae</name>
    <name type="common">Tubeworm</name>
    <dbReference type="NCBI Taxonomy" id="27915"/>
    <lineage>
        <taxon>Eukaryota</taxon>
        <taxon>Metazoa</taxon>
        <taxon>Spiralia</taxon>
        <taxon>Lophotrochozoa</taxon>
        <taxon>Annelida</taxon>
        <taxon>Polychaeta</taxon>
        <taxon>Sedentaria</taxon>
        <taxon>Canalipalpata</taxon>
        <taxon>Sabellida</taxon>
        <taxon>Siboglinidae</taxon>
        <taxon>Ridgeia</taxon>
    </lineage>
</organism>
<dbReference type="EMBL" id="JAODUO010000895">
    <property type="protein sequence ID" value="KAK2173181.1"/>
    <property type="molecule type" value="Genomic_DNA"/>
</dbReference>
<evidence type="ECO:0000256" key="1">
    <source>
        <dbReference type="SAM" id="MobiDB-lite"/>
    </source>
</evidence>
<accession>A0AAD9KKZ7</accession>
<feature type="compositionally biased region" description="Basic and acidic residues" evidence="1">
    <location>
        <begin position="87"/>
        <end position="96"/>
    </location>
</feature>
<feature type="region of interest" description="Disordered" evidence="1">
    <location>
        <begin position="60"/>
        <end position="96"/>
    </location>
</feature>